<gene>
    <name evidence="1" type="ORF">METZ01_LOCUS442997</name>
</gene>
<dbReference type="AlphaFoldDB" id="A0A382Z3X0"/>
<name>A0A382Z3X0_9ZZZZ</name>
<organism evidence="1">
    <name type="scientific">marine metagenome</name>
    <dbReference type="NCBI Taxonomy" id="408172"/>
    <lineage>
        <taxon>unclassified sequences</taxon>
        <taxon>metagenomes</taxon>
        <taxon>ecological metagenomes</taxon>
    </lineage>
</organism>
<accession>A0A382Z3X0</accession>
<reference evidence="1" key="1">
    <citation type="submission" date="2018-05" db="EMBL/GenBank/DDBJ databases">
        <authorList>
            <person name="Lanie J.A."/>
            <person name="Ng W.-L."/>
            <person name="Kazmierczak K.M."/>
            <person name="Andrzejewski T.M."/>
            <person name="Davidsen T.M."/>
            <person name="Wayne K.J."/>
            <person name="Tettelin H."/>
            <person name="Glass J.I."/>
            <person name="Rusch D."/>
            <person name="Podicherti R."/>
            <person name="Tsui H.-C.T."/>
            <person name="Winkler M.E."/>
        </authorList>
    </citation>
    <scope>NUCLEOTIDE SEQUENCE</scope>
</reference>
<dbReference type="EMBL" id="UINC01180779">
    <property type="protein sequence ID" value="SVD90143.1"/>
    <property type="molecule type" value="Genomic_DNA"/>
</dbReference>
<proteinExistence type="predicted"/>
<protein>
    <submittedName>
        <fullName evidence="1">Uncharacterized protein</fullName>
    </submittedName>
</protein>
<evidence type="ECO:0000313" key="1">
    <source>
        <dbReference type="EMBL" id="SVD90143.1"/>
    </source>
</evidence>
<feature type="non-terminal residue" evidence="1">
    <location>
        <position position="86"/>
    </location>
</feature>
<sequence length="86" mass="9260">MAVKRHRGRSNCVSTNRPEIVHFVSMPLPRSGAPSPGQPTQVGACENLGRLLWVESVCACSEKPDATSPNKTANKENITVSIFIAL</sequence>